<evidence type="ECO:0000313" key="3">
    <source>
        <dbReference type="Proteomes" id="UP000515861"/>
    </source>
</evidence>
<evidence type="ECO:0000313" key="2">
    <source>
        <dbReference type="EMBL" id="QNM83247.1"/>
    </source>
</evidence>
<name>A0A7G9L3P8_9SPHN</name>
<sequence>MIQRRALFQSPRESCLSPAARLLKLELLSIYNGRNNGELFLSVRDATHRLGFSDFRVAAAAFEELQATGWITCTTRGCFVRAGEQSRAAAWRLNWIGEKGRLLNEDELPPTDLSKLSAKSRKRLERRQKVLKRYHRDRQAGKYSVEDSATLLARRVEETTTLPDPDVEETTTLGSENGCFASPASGEESSTHILHHIRSDAPVELVRTQLTEWWRVSTSKERIKLAKQHALDINEMLDFMAGADLPFPKLCAIRSSLRLSRAAA</sequence>
<gene>
    <name evidence="2" type="ORF">H8M03_02540</name>
</gene>
<dbReference type="AlphaFoldDB" id="A0A7G9L3P8"/>
<accession>A0A7G9L3P8</accession>
<dbReference type="KEGG" id="ssau:H8M03_02540"/>
<proteinExistence type="predicted"/>
<keyword evidence="3" id="KW-1185">Reference proteome</keyword>
<protein>
    <submittedName>
        <fullName evidence="2">Uncharacterized protein</fullName>
    </submittedName>
</protein>
<dbReference type="Proteomes" id="UP000515861">
    <property type="component" value="Chromosome"/>
</dbReference>
<dbReference type="RefSeq" id="WP_187480202.1">
    <property type="nucleotide sequence ID" value="NZ_CP060697.1"/>
</dbReference>
<feature type="region of interest" description="Disordered" evidence="1">
    <location>
        <begin position="164"/>
        <end position="186"/>
    </location>
</feature>
<evidence type="ECO:0000256" key="1">
    <source>
        <dbReference type="SAM" id="MobiDB-lite"/>
    </source>
</evidence>
<reference evidence="2 3" key="1">
    <citation type="submission" date="2020-08" db="EMBL/GenBank/DDBJ databases">
        <title>Sphingomonas sp. sand1-3 16S ribosomal RNA gene Genome sequencing and assembly.</title>
        <authorList>
            <person name="Kang M."/>
        </authorList>
    </citation>
    <scope>NUCLEOTIDE SEQUENCE [LARGE SCALE GENOMIC DNA]</scope>
    <source>
        <strain evidence="3">sand1-3</strain>
    </source>
</reference>
<dbReference type="EMBL" id="CP060697">
    <property type="protein sequence ID" value="QNM83247.1"/>
    <property type="molecule type" value="Genomic_DNA"/>
</dbReference>
<organism evidence="2 3">
    <name type="scientific">Sphingomonas sabuli</name>
    <dbReference type="NCBI Taxonomy" id="2764186"/>
    <lineage>
        <taxon>Bacteria</taxon>
        <taxon>Pseudomonadati</taxon>
        <taxon>Pseudomonadota</taxon>
        <taxon>Alphaproteobacteria</taxon>
        <taxon>Sphingomonadales</taxon>
        <taxon>Sphingomonadaceae</taxon>
        <taxon>Sphingomonas</taxon>
    </lineage>
</organism>